<dbReference type="GO" id="GO:0003676">
    <property type="term" value="F:nucleic acid binding"/>
    <property type="evidence" value="ECO:0007669"/>
    <property type="project" value="InterPro"/>
</dbReference>
<evidence type="ECO:0000256" key="2">
    <source>
        <dbReference type="PIRSR" id="PIRSR640255-2"/>
    </source>
</evidence>
<evidence type="ECO:0000313" key="6">
    <source>
        <dbReference type="Proteomes" id="UP000294853"/>
    </source>
</evidence>
<gene>
    <name evidence="5" type="ORF">EXE58_15990</name>
</gene>
<keyword evidence="6" id="KW-1185">Reference proteome</keyword>
<dbReference type="GO" id="GO:0004519">
    <property type="term" value="F:endonuclease activity"/>
    <property type="evidence" value="ECO:0007669"/>
    <property type="project" value="UniProtKB-KW"/>
</dbReference>
<dbReference type="InterPro" id="IPR044925">
    <property type="entry name" value="His-Me_finger_sf"/>
</dbReference>
<organism evidence="5 6">
    <name type="scientific">Nocardioides seonyuensis</name>
    <dbReference type="NCBI Taxonomy" id="2518371"/>
    <lineage>
        <taxon>Bacteria</taxon>
        <taxon>Bacillati</taxon>
        <taxon>Actinomycetota</taxon>
        <taxon>Actinomycetes</taxon>
        <taxon>Propionibacteriales</taxon>
        <taxon>Nocardioidaceae</taxon>
        <taxon>Nocardioides</taxon>
    </lineage>
</organism>
<keyword evidence="5" id="KW-0540">Nuclease</keyword>
<dbReference type="SMART" id="SM00477">
    <property type="entry name" value="NUC"/>
    <property type="match status" value="1"/>
</dbReference>
<dbReference type="GO" id="GO:0016787">
    <property type="term" value="F:hydrolase activity"/>
    <property type="evidence" value="ECO:0007669"/>
    <property type="project" value="InterPro"/>
</dbReference>
<evidence type="ECO:0000256" key="1">
    <source>
        <dbReference type="PIRSR" id="PIRSR640255-1"/>
    </source>
</evidence>
<dbReference type="PANTHER" id="PTHR13966">
    <property type="entry name" value="ENDONUCLEASE RELATED"/>
    <property type="match status" value="1"/>
</dbReference>
<dbReference type="KEGG" id="nsn:EXE58_15990"/>
<dbReference type="PANTHER" id="PTHR13966:SF5">
    <property type="entry name" value="ENDONUCLEASE G, MITOCHONDRIAL"/>
    <property type="match status" value="1"/>
</dbReference>
<feature type="active site" description="Proton acceptor" evidence="1">
    <location>
        <position position="115"/>
    </location>
</feature>
<dbReference type="GO" id="GO:0046872">
    <property type="term" value="F:metal ion binding"/>
    <property type="evidence" value="ECO:0007669"/>
    <property type="project" value="UniProtKB-KW"/>
</dbReference>
<dbReference type="EMBL" id="CP038436">
    <property type="protein sequence ID" value="QBX56804.1"/>
    <property type="molecule type" value="Genomic_DNA"/>
</dbReference>
<reference evidence="5 6" key="1">
    <citation type="submission" date="2019-03" db="EMBL/GenBank/DDBJ databases">
        <title>Three New Species of Nocardioides, Nocardioides euryhalodurans sp. nov., Nocardioides seonyuensis sp. nov. and Nocardioides eburneoflavus sp. nov. Iolated from Soil.</title>
        <authorList>
            <person name="Roh S.G."/>
            <person name="Lee C."/>
            <person name="Kim M.-K."/>
            <person name="Kim S.B."/>
        </authorList>
    </citation>
    <scope>NUCLEOTIDE SEQUENCE [LARGE SCALE GENOMIC DNA]</scope>
    <source>
        <strain evidence="5 6">MMS17-SY207-3</strain>
    </source>
</reference>
<dbReference type="Pfam" id="PF01223">
    <property type="entry name" value="Endonuclease_NS"/>
    <property type="match status" value="1"/>
</dbReference>
<accession>A0A4P7IHL5</accession>
<protein>
    <submittedName>
        <fullName evidence="5">DNA/RNA non-specific endonuclease</fullName>
    </submittedName>
</protein>
<dbReference type="InterPro" id="IPR040255">
    <property type="entry name" value="Non-specific_endonuclease"/>
</dbReference>
<dbReference type="AlphaFoldDB" id="A0A4P7IHL5"/>
<dbReference type="SMART" id="SM00892">
    <property type="entry name" value="Endonuclease_NS"/>
    <property type="match status" value="1"/>
</dbReference>
<proteinExistence type="predicted"/>
<feature type="binding site" evidence="2">
    <location>
        <position position="152"/>
    </location>
    <ligand>
        <name>Mg(2+)</name>
        <dbReference type="ChEBI" id="CHEBI:18420"/>
        <note>catalytic</note>
    </ligand>
</feature>
<evidence type="ECO:0000259" key="3">
    <source>
        <dbReference type="SMART" id="SM00477"/>
    </source>
</evidence>
<feature type="domain" description="ENPP1-3/EXOG-like endonuclease/phosphodiesterase" evidence="3">
    <location>
        <begin position="50"/>
        <end position="266"/>
    </location>
</feature>
<dbReference type="InterPro" id="IPR020821">
    <property type="entry name" value="ENPP1-3/EXOG-like_nuc-like"/>
</dbReference>
<name>A0A4P7IHL5_9ACTN</name>
<dbReference type="SUPFAM" id="SSF54060">
    <property type="entry name" value="His-Me finger endonucleases"/>
    <property type="match status" value="1"/>
</dbReference>
<sequence>MTCLSPPSSEPSPPLRQTRAMADLGYDQDFLGTTLEPPAAAGEDGDALDYTHFTVCMHPARRLAWWVAWNIDGLTLFPSDSISRSGERFKLDPRVPADAQTGERAYDDNDLDRGHVARRSDLLWGATLAEARQAGSDSFFFTNITPQRAGFNQSGRGGVWGLLENAVLALEGLEDRRVTLFAGPVLAEDDPVYRDIVQLPREHWKVVAYRIGGQVRLKAFLLTQSLDGLESLTPEGFLDDFDTYQVSLDLLEERTGLDFTALHGSAGQAELRGVDPMLVTDPEQVTW</sequence>
<dbReference type="Gene3D" id="3.40.570.10">
    <property type="entry name" value="Extracellular Endonuclease, subunit A"/>
    <property type="match status" value="1"/>
</dbReference>
<dbReference type="InterPro" id="IPR044929">
    <property type="entry name" value="DNA/RNA_non-sp_Endonuclease_sf"/>
</dbReference>
<dbReference type="OrthoDB" id="104542at2"/>
<dbReference type="InterPro" id="IPR001604">
    <property type="entry name" value="Endo_G_ENPP1-like_dom"/>
</dbReference>
<feature type="domain" description="DNA/RNA non-specific endonuclease/pyrophosphatase/phosphodiesterase" evidence="4">
    <location>
        <begin position="49"/>
        <end position="262"/>
    </location>
</feature>
<evidence type="ECO:0000259" key="4">
    <source>
        <dbReference type="SMART" id="SM00892"/>
    </source>
</evidence>
<keyword evidence="2" id="KW-0479">Metal-binding</keyword>
<keyword evidence="5" id="KW-0255">Endonuclease</keyword>
<evidence type="ECO:0000313" key="5">
    <source>
        <dbReference type="EMBL" id="QBX56804.1"/>
    </source>
</evidence>
<dbReference type="CDD" id="cd00091">
    <property type="entry name" value="NUC"/>
    <property type="match status" value="1"/>
</dbReference>
<keyword evidence="5" id="KW-0378">Hydrolase</keyword>
<dbReference type="Proteomes" id="UP000294853">
    <property type="component" value="Chromosome"/>
</dbReference>